<evidence type="ECO:0000313" key="7">
    <source>
        <dbReference type="Proteomes" id="UP000637695"/>
    </source>
</evidence>
<evidence type="ECO:0000259" key="5">
    <source>
        <dbReference type="Pfam" id="PF00700"/>
    </source>
</evidence>
<gene>
    <name evidence="6" type="ORF">GCM10010885_20850</name>
</gene>
<keyword evidence="7" id="KW-1185">Reference proteome</keyword>
<dbReference type="GO" id="GO:0009288">
    <property type="term" value="C:bacterial-type flagellum"/>
    <property type="evidence" value="ECO:0007669"/>
    <property type="project" value="UniProtKB-SubCell"/>
</dbReference>
<dbReference type="InterPro" id="IPR046358">
    <property type="entry name" value="Flagellin_C"/>
</dbReference>
<dbReference type="GO" id="GO:0005198">
    <property type="term" value="F:structural molecule activity"/>
    <property type="evidence" value="ECO:0007669"/>
    <property type="project" value="UniProtKB-UniRule"/>
</dbReference>
<evidence type="ECO:0000259" key="4">
    <source>
        <dbReference type="Pfam" id="PF00669"/>
    </source>
</evidence>
<dbReference type="SUPFAM" id="SSF64518">
    <property type="entry name" value="Phase 1 flagellin"/>
    <property type="match status" value="1"/>
</dbReference>
<dbReference type="PANTHER" id="PTHR42792:SF1">
    <property type="entry name" value="FLAGELLAR HOOK-ASSOCIATED PROTEIN 3"/>
    <property type="match status" value="1"/>
</dbReference>
<name>A0A917NNN5_9BACL</name>
<keyword evidence="3" id="KW-0964">Secreted</keyword>
<dbReference type="RefSeq" id="WP_188882950.1">
    <property type="nucleotide sequence ID" value="NZ_BMOY01000037.1"/>
</dbReference>
<evidence type="ECO:0000313" key="6">
    <source>
        <dbReference type="EMBL" id="GGJ11403.1"/>
    </source>
</evidence>
<comment type="function">
    <text evidence="3">Flagellin is the subunit protein which polymerizes to form the filaments of bacterial flagella.</text>
</comment>
<keyword evidence="6" id="KW-0282">Flagellum</keyword>
<feature type="domain" description="Flagellin N-terminal" evidence="4">
    <location>
        <begin position="5"/>
        <end position="130"/>
    </location>
</feature>
<dbReference type="Proteomes" id="UP000637695">
    <property type="component" value="Unassembled WGS sequence"/>
</dbReference>
<feature type="domain" description="Flagellin C-terminal" evidence="5">
    <location>
        <begin position="232"/>
        <end position="298"/>
    </location>
</feature>
<sequence>MRVTTFGANQQYLSDLNSIMQTYQQLEQELSTGRKLNQPSDDPVAFDADILAQTQLAELSHWQSNASKALEQMRSTDATMQSLQDTLGKIRTQLVEVLNGTLRQKDIAGVTSVVKQLVAAVAQNANTSDGEQYVFGGIQGKTQLISVLGTGALQWVGGASTINQQLKIGQTETIGLGVDGNQLFNTAPAGTSNSLIATLNNIINHLNSAATAGSAAAMQAALQNVGNDLNDLDANIDNVTAMRADLGGRMQRVQAVQTQLQQISNALTAQKGNAEDADLAKVISQLATQQTVYQAALVAGQRLILPTLADVMKA</sequence>
<dbReference type="EMBL" id="BMOY01000037">
    <property type="protein sequence ID" value="GGJ11403.1"/>
    <property type="molecule type" value="Genomic_DNA"/>
</dbReference>
<evidence type="ECO:0000256" key="1">
    <source>
        <dbReference type="ARBA" id="ARBA00005709"/>
    </source>
</evidence>
<protein>
    <recommendedName>
        <fullName evidence="3">Flagellin</fullName>
    </recommendedName>
</protein>
<dbReference type="InterPro" id="IPR001029">
    <property type="entry name" value="Flagellin_N"/>
</dbReference>
<keyword evidence="2 3" id="KW-0975">Bacterial flagellum</keyword>
<comment type="subcellular location">
    <subcellularLocation>
        <location evidence="3">Secreted</location>
    </subcellularLocation>
    <subcellularLocation>
        <location evidence="3">Bacterial flagellum</location>
    </subcellularLocation>
</comment>
<dbReference type="Gene3D" id="1.20.1330.10">
    <property type="entry name" value="f41 fragment of flagellin, N-terminal domain"/>
    <property type="match status" value="1"/>
</dbReference>
<comment type="caution">
    <text evidence="6">The sequence shown here is derived from an EMBL/GenBank/DDBJ whole genome shotgun (WGS) entry which is preliminary data.</text>
</comment>
<reference evidence="6" key="1">
    <citation type="journal article" date="2014" name="Int. J. Syst. Evol. Microbiol.">
        <title>Complete genome sequence of Corynebacterium casei LMG S-19264T (=DSM 44701T), isolated from a smear-ripened cheese.</title>
        <authorList>
            <consortium name="US DOE Joint Genome Institute (JGI-PGF)"/>
            <person name="Walter F."/>
            <person name="Albersmeier A."/>
            <person name="Kalinowski J."/>
            <person name="Ruckert C."/>
        </authorList>
    </citation>
    <scope>NUCLEOTIDE SEQUENCE</scope>
    <source>
        <strain evidence="6">JCM 18487</strain>
    </source>
</reference>
<dbReference type="Pfam" id="PF00669">
    <property type="entry name" value="Flagellin_N"/>
    <property type="match status" value="1"/>
</dbReference>
<organism evidence="6 7">
    <name type="scientific">Alicyclobacillus cellulosilyticus</name>
    <dbReference type="NCBI Taxonomy" id="1003997"/>
    <lineage>
        <taxon>Bacteria</taxon>
        <taxon>Bacillati</taxon>
        <taxon>Bacillota</taxon>
        <taxon>Bacilli</taxon>
        <taxon>Bacillales</taxon>
        <taxon>Alicyclobacillaceae</taxon>
        <taxon>Alicyclobacillus</taxon>
    </lineage>
</organism>
<dbReference type="InterPro" id="IPR001492">
    <property type="entry name" value="Flagellin"/>
</dbReference>
<keyword evidence="6" id="KW-0966">Cell projection</keyword>
<evidence type="ECO:0000256" key="3">
    <source>
        <dbReference type="RuleBase" id="RU362073"/>
    </source>
</evidence>
<comment type="similarity">
    <text evidence="1 3">Belongs to the bacterial flagellin family.</text>
</comment>
<reference evidence="6" key="2">
    <citation type="submission" date="2020-09" db="EMBL/GenBank/DDBJ databases">
        <authorList>
            <person name="Sun Q."/>
            <person name="Ohkuma M."/>
        </authorList>
    </citation>
    <scope>NUCLEOTIDE SEQUENCE</scope>
    <source>
        <strain evidence="6">JCM 18487</strain>
    </source>
</reference>
<keyword evidence="6" id="KW-0969">Cilium</keyword>
<accession>A0A917NNN5</accession>
<dbReference type="PANTHER" id="PTHR42792">
    <property type="entry name" value="FLAGELLIN"/>
    <property type="match status" value="1"/>
</dbReference>
<dbReference type="AlphaFoldDB" id="A0A917NNN5"/>
<dbReference type="GO" id="GO:0005576">
    <property type="term" value="C:extracellular region"/>
    <property type="evidence" value="ECO:0007669"/>
    <property type="project" value="UniProtKB-SubCell"/>
</dbReference>
<evidence type="ECO:0000256" key="2">
    <source>
        <dbReference type="ARBA" id="ARBA00023143"/>
    </source>
</evidence>
<proteinExistence type="inferred from homology"/>
<dbReference type="Pfam" id="PF00700">
    <property type="entry name" value="Flagellin_C"/>
    <property type="match status" value="1"/>
</dbReference>